<proteinExistence type="predicted"/>
<dbReference type="Proteomes" id="UP000324222">
    <property type="component" value="Unassembled WGS sequence"/>
</dbReference>
<dbReference type="AlphaFoldDB" id="A0A5B7E693"/>
<sequence>MPEDVDIPLLRRHTLLDFLHYQHSGNLYNESGHTNLGHKSFLPTLEGKKTAIMETCEENQEASVEERMMAMEIKGRRRRQRPTWRWMDCTMKEH</sequence>
<organism evidence="1 2">
    <name type="scientific">Portunus trituberculatus</name>
    <name type="common">Swimming crab</name>
    <name type="synonym">Neptunus trituberculatus</name>
    <dbReference type="NCBI Taxonomy" id="210409"/>
    <lineage>
        <taxon>Eukaryota</taxon>
        <taxon>Metazoa</taxon>
        <taxon>Ecdysozoa</taxon>
        <taxon>Arthropoda</taxon>
        <taxon>Crustacea</taxon>
        <taxon>Multicrustacea</taxon>
        <taxon>Malacostraca</taxon>
        <taxon>Eumalacostraca</taxon>
        <taxon>Eucarida</taxon>
        <taxon>Decapoda</taxon>
        <taxon>Pleocyemata</taxon>
        <taxon>Brachyura</taxon>
        <taxon>Eubrachyura</taxon>
        <taxon>Portunoidea</taxon>
        <taxon>Portunidae</taxon>
        <taxon>Portuninae</taxon>
        <taxon>Portunus</taxon>
    </lineage>
</organism>
<gene>
    <name evidence="1" type="ORF">E2C01_022056</name>
</gene>
<comment type="caution">
    <text evidence="1">The sequence shown here is derived from an EMBL/GenBank/DDBJ whole genome shotgun (WGS) entry which is preliminary data.</text>
</comment>
<protein>
    <submittedName>
        <fullName evidence="1">Uncharacterized protein</fullName>
    </submittedName>
</protein>
<name>A0A5B7E693_PORTR</name>
<dbReference type="EMBL" id="VSRR010001976">
    <property type="protein sequence ID" value="MPC28845.1"/>
    <property type="molecule type" value="Genomic_DNA"/>
</dbReference>
<evidence type="ECO:0000313" key="2">
    <source>
        <dbReference type="Proteomes" id="UP000324222"/>
    </source>
</evidence>
<keyword evidence="2" id="KW-1185">Reference proteome</keyword>
<evidence type="ECO:0000313" key="1">
    <source>
        <dbReference type="EMBL" id="MPC28845.1"/>
    </source>
</evidence>
<accession>A0A5B7E693</accession>
<reference evidence="1 2" key="1">
    <citation type="submission" date="2019-05" db="EMBL/GenBank/DDBJ databases">
        <title>Another draft genome of Portunus trituberculatus and its Hox gene families provides insights of decapod evolution.</title>
        <authorList>
            <person name="Jeong J.-H."/>
            <person name="Song I."/>
            <person name="Kim S."/>
            <person name="Choi T."/>
            <person name="Kim D."/>
            <person name="Ryu S."/>
            <person name="Kim W."/>
        </authorList>
    </citation>
    <scope>NUCLEOTIDE SEQUENCE [LARGE SCALE GENOMIC DNA]</scope>
    <source>
        <tissue evidence="1">Muscle</tissue>
    </source>
</reference>